<keyword evidence="1" id="KW-0472">Membrane</keyword>
<dbReference type="Proteomes" id="UP000199599">
    <property type="component" value="Unassembled WGS sequence"/>
</dbReference>
<dbReference type="Pfam" id="PF02325">
    <property type="entry name" value="CCB3_YggT"/>
    <property type="match status" value="1"/>
</dbReference>
<evidence type="ECO:0000313" key="2">
    <source>
        <dbReference type="EMBL" id="SFD27574.1"/>
    </source>
</evidence>
<proteinExistence type="predicted"/>
<dbReference type="EMBL" id="FOMN01000001">
    <property type="protein sequence ID" value="SFD27574.1"/>
    <property type="molecule type" value="Genomic_DNA"/>
</dbReference>
<accession>A0A1I1QZM1</accession>
<dbReference type="GO" id="GO:0016020">
    <property type="term" value="C:membrane"/>
    <property type="evidence" value="ECO:0007669"/>
    <property type="project" value="InterPro"/>
</dbReference>
<evidence type="ECO:0000256" key="1">
    <source>
        <dbReference type="SAM" id="Phobius"/>
    </source>
</evidence>
<keyword evidence="1" id="KW-1133">Transmembrane helix</keyword>
<feature type="transmembrane region" description="Helical" evidence="1">
    <location>
        <begin position="12"/>
        <end position="33"/>
    </location>
</feature>
<gene>
    <name evidence="2" type="ORF">SAMN04487792_0030</name>
</gene>
<dbReference type="InterPro" id="IPR003425">
    <property type="entry name" value="CCB3/YggT"/>
</dbReference>
<dbReference type="STRING" id="1505723.SAMN04487792_0030"/>
<sequence length="101" mass="11583">MMTVMIYNLISILDYLIYLYSILMVIDAIISWIPGLHESAVARILNRLIDPYVNLFRKGPIESLSNTTGIDISFLVGVLVLYFIQSYVINWLLNILLKLFG</sequence>
<name>A0A1I1QZM1_9LACO</name>
<feature type="transmembrane region" description="Helical" evidence="1">
    <location>
        <begin position="72"/>
        <end position="97"/>
    </location>
</feature>
<organism evidence="2 3">
    <name type="scientific">Lactobacillus bombicola</name>
    <dbReference type="NCBI Taxonomy" id="1505723"/>
    <lineage>
        <taxon>Bacteria</taxon>
        <taxon>Bacillati</taxon>
        <taxon>Bacillota</taxon>
        <taxon>Bacilli</taxon>
        <taxon>Lactobacillales</taxon>
        <taxon>Lactobacillaceae</taxon>
        <taxon>Lactobacillus</taxon>
    </lineage>
</organism>
<reference evidence="3" key="1">
    <citation type="submission" date="2016-10" db="EMBL/GenBank/DDBJ databases">
        <authorList>
            <person name="Varghese N."/>
            <person name="Submissions S."/>
        </authorList>
    </citation>
    <scope>NUCLEOTIDE SEQUENCE [LARGE SCALE GENOMIC DNA]</scope>
    <source>
        <strain evidence="3">R-53102</strain>
    </source>
</reference>
<dbReference type="AlphaFoldDB" id="A0A1I1QZM1"/>
<protein>
    <submittedName>
        <fullName evidence="2">YggT family protein</fullName>
    </submittedName>
</protein>
<dbReference type="RefSeq" id="WP_090091773.1">
    <property type="nucleotide sequence ID" value="NZ_CBCRVU010000001.1"/>
</dbReference>
<keyword evidence="1" id="KW-0812">Transmembrane</keyword>
<evidence type="ECO:0000313" key="3">
    <source>
        <dbReference type="Proteomes" id="UP000199599"/>
    </source>
</evidence>